<gene>
    <name evidence="2" type="ORF">SISSUDRAFT_1064858</name>
</gene>
<dbReference type="EMBL" id="KV428158">
    <property type="protein sequence ID" value="KZT34965.1"/>
    <property type="molecule type" value="Genomic_DNA"/>
</dbReference>
<sequence>MAEKRCRQKKDLAFAAVEAQVHQRGHGHGVKGQANILFIAADIMRAESAHASAHVIQTLQAQNQILQHRNEELAAQLDQIRATALGLFDLLHQMDFENGLAAPLEN</sequence>
<evidence type="ECO:0000313" key="3">
    <source>
        <dbReference type="Proteomes" id="UP000076798"/>
    </source>
</evidence>
<protein>
    <submittedName>
        <fullName evidence="2">Uncharacterized protein</fullName>
    </submittedName>
</protein>
<evidence type="ECO:0000313" key="2">
    <source>
        <dbReference type="EMBL" id="KZT34965.1"/>
    </source>
</evidence>
<proteinExistence type="predicted"/>
<dbReference type="Proteomes" id="UP000076798">
    <property type="component" value="Unassembled WGS sequence"/>
</dbReference>
<keyword evidence="1" id="KW-0175">Coiled coil</keyword>
<accession>A0A166A565</accession>
<reference evidence="2 3" key="1">
    <citation type="journal article" date="2016" name="Mol. Biol. Evol.">
        <title>Comparative Genomics of Early-Diverging Mushroom-Forming Fungi Provides Insights into the Origins of Lignocellulose Decay Capabilities.</title>
        <authorList>
            <person name="Nagy L.G."/>
            <person name="Riley R."/>
            <person name="Tritt A."/>
            <person name="Adam C."/>
            <person name="Daum C."/>
            <person name="Floudas D."/>
            <person name="Sun H."/>
            <person name="Yadav J.S."/>
            <person name="Pangilinan J."/>
            <person name="Larsson K.H."/>
            <person name="Matsuura K."/>
            <person name="Barry K."/>
            <person name="Labutti K."/>
            <person name="Kuo R."/>
            <person name="Ohm R.A."/>
            <person name="Bhattacharya S.S."/>
            <person name="Shirouzu T."/>
            <person name="Yoshinaga Y."/>
            <person name="Martin F.M."/>
            <person name="Grigoriev I.V."/>
            <person name="Hibbett D.S."/>
        </authorList>
    </citation>
    <scope>NUCLEOTIDE SEQUENCE [LARGE SCALE GENOMIC DNA]</scope>
    <source>
        <strain evidence="2 3">HHB10207 ss-3</strain>
    </source>
</reference>
<organism evidence="2 3">
    <name type="scientific">Sistotremastrum suecicum HHB10207 ss-3</name>
    <dbReference type="NCBI Taxonomy" id="1314776"/>
    <lineage>
        <taxon>Eukaryota</taxon>
        <taxon>Fungi</taxon>
        <taxon>Dikarya</taxon>
        <taxon>Basidiomycota</taxon>
        <taxon>Agaricomycotina</taxon>
        <taxon>Agaricomycetes</taxon>
        <taxon>Sistotremastrales</taxon>
        <taxon>Sistotremastraceae</taxon>
        <taxon>Sistotremastrum</taxon>
    </lineage>
</organism>
<feature type="coiled-coil region" evidence="1">
    <location>
        <begin position="56"/>
        <end position="83"/>
    </location>
</feature>
<name>A0A166A565_9AGAM</name>
<keyword evidence="3" id="KW-1185">Reference proteome</keyword>
<dbReference type="AlphaFoldDB" id="A0A166A565"/>
<evidence type="ECO:0000256" key="1">
    <source>
        <dbReference type="SAM" id="Coils"/>
    </source>
</evidence>